<evidence type="ECO:0000313" key="2">
    <source>
        <dbReference type="Proteomes" id="UP001569904"/>
    </source>
</evidence>
<dbReference type="SUPFAM" id="SSF52833">
    <property type="entry name" value="Thioredoxin-like"/>
    <property type="match status" value="1"/>
</dbReference>
<keyword evidence="2" id="KW-1185">Reference proteome</keyword>
<dbReference type="EMBL" id="JAXCEH010000002">
    <property type="protein sequence ID" value="MFA1552871.1"/>
    <property type="molecule type" value="Genomic_DNA"/>
</dbReference>
<dbReference type="Proteomes" id="UP001569904">
    <property type="component" value="Unassembled WGS sequence"/>
</dbReference>
<evidence type="ECO:0000313" key="1">
    <source>
        <dbReference type="EMBL" id="MFA1552871.1"/>
    </source>
</evidence>
<dbReference type="InterPro" id="IPR036249">
    <property type="entry name" value="Thioredoxin-like_sf"/>
</dbReference>
<proteinExistence type="predicted"/>
<name>A0ABV4QR32_9ACTN</name>
<accession>A0ABV4QR32</accession>
<comment type="caution">
    <text evidence="1">The sequence shown here is derived from an EMBL/GenBank/DDBJ whole genome shotgun (WGS) entry which is preliminary data.</text>
</comment>
<dbReference type="InterPro" id="IPR009737">
    <property type="entry name" value="Aim32/Apd1-like"/>
</dbReference>
<reference evidence="1 2" key="1">
    <citation type="submission" date="2023-11" db="EMBL/GenBank/DDBJ databases">
        <title>Actinomadura monticuli sp. nov., isolated from volcanic ash.</title>
        <authorList>
            <person name="Lee S.D."/>
            <person name="Yang H."/>
            <person name="Kim I.S."/>
        </authorList>
    </citation>
    <scope>NUCLEOTIDE SEQUENCE [LARGE SCALE GENOMIC DNA]</scope>
    <source>
        <strain evidence="1 2">DSM 45346</strain>
    </source>
</reference>
<protein>
    <submittedName>
        <fullName evidence="1">Sucrase ferredoxin</fullName>
    </submittedName>
</protein>
<organism evidence="1 2">
    <name type="scientific">Actinomadura chokoriensis</name>
    <dbReference type="NCBI Taxonomy" id="454156"/>
    <lineage>
        <taxon>Bacteria</taxon>
        <taxon>Bacillati</taxon>
        <taxon>Actinomycetota</taxon>
        <taxon>Actinomycetes</taxon>
        <taxon>Streptosporangiales</taxon>
        <taxon>Thermomonosporaceae</taxon>
        <taxon>Actinomadura</taxon>
    </lineage>
</organism>
<sequence>MTRGKGCGHCPGSHTGERPCLASATTKARAWLLVEHPGPWPENVTDLPGPDPVAEAMRAAKKAGVRPQLIRRPGRRRASPPVQVYAAFSRGAEVWMEGRELADPAELAALDLAALAAGRSPGLGERVTGPVLLACTHGRHNACCARTGAPLARALATRFDGRVWETTHVGGDRFAANLVCLPHGLYYGDLGESEAVTAVNAYLRGEVALDRFRGRAGTPEPAQAAEHFVRAHTGVLGVDEVSVESVTGTSRYEAIVVARRQSRYRVTFEAVQQSDPCGPDCGENLRTHVVRELTLLNEAALV</sequence>
<dbReference type="RefSeq" id="WP_371939167.1">
    <property type="nucleotide sequence ID" value="NZ_JAXCEH010000002.1"/>
</dbReference>
<dbReference type="Pfam" id="PF06999">
    <property type="entry name" value="Suc_Fer-like"/>
    <property type="match status" value="1"/>
</dbReference>
<gene>
    <name evidence="1" type="ORF">SM436_04095</name>
</gene>